<dbReference type="Gene3D" id="3.40.50.720">
    <property type="entry name" value="NAD(P)-binding Rossmann-like Domain"/>
    <property type="match status" value="1"/>
</dbReference>
<name>A0AAW3PAF6_9BURK</name>
<dbReference type="InterPro" id="IPR046741">
    <property type="entry name" value="DUF6791"/>
</dbReference>
<evidence type="ECO:0000259" key="1">
    <source>
        <dbReference type="Pfam" id="PF00899"/>
    </source>
</evidence>
<evidence type="ECO:0000259" key="2">
    <source>
        <dbReference type="Pfam" id="PF20590"/>
    </source>
</evidence>
<feature type="domain" description="THIF-type NAD/FAD binding fold" evidence="1">
    <location>
        <begin position="166"/>
        <end position="297"/>
    </location>
</feature>
<dbReference type="GO" id="GO:0008641">
    <property type="term" value="F:ubiquitin-like modifier activating enzyme activity"/>
    <property type="evidence" value="ECO:0007669"/>
    <property type="project" value="InterPro"/>
</dbReference>
<accession>A0AAW3PAF6</accession>
<dbReference type="Pfam" id="PF00899">
    <property type="entry name" value="ThiF"/>
    <property type="match status" value="1"/>
</dbReference>
<dbReference type="CDD" id="cd01483">
    <property type="entry name" value="E1_enzyme_family"/>
    <property type="match status" value="1"/>
</dbReference>
<dbReference type="InterPro" id="IPR000594">
    <property type="entry name" value="ThiF_NAD_FAD-bd"/>
</dbReference>
<proteinExistence type="predicted"/>
<dbReference type="AlphaFoldDB" id="A0AAW3PAF6"/>
<dbReference type="SUPFAM" id="SSF69572">
    <property type="entry name" value="Activating enzymes of the ubiquitin-like proteins"/>
    <property type="match status" value="1"/>
</dbReference>
<evidence type="ECO:0000313" key="3">
    <source>
        <dbReference type="EMBL" id="KWF47417.1"/>
    </source>
</evidence>
<protein>
    <recommendedName>
        <fullName evidence="5">ThiF family adenylyltransferase</fullName>
    </recommendedName>
</protein>
<comment type="caution">
    <text evidence="3">The sequence shown here is derived from an EMBL/GenBank/DDBJ whole genome shotgun (WGS) entry which is preliminary data.</text>
</comment>
<dbReference type="NCBIfam" id="NF004805">
    <property type="entry name" value="PRK06153.1-4"/>
    <property type="match status" value="1"/>
</dbReference>
<dbReference type="Pfam" id="PF20590">
    <property type="entry name" value="DUF6791"/>
    <property type="match status" value="1"/>
</dbReference>
<evidence type="ECO:0008006" key="5">
    <source>
        <dbReference type="Google" id="ProtNLM"/>
    </source>
</evidence>
<dbReference type="Proteomes" id="UP000063236">
    <property type="component" value="Unassembled WGS sequence"/>
</dbReference>
<evidence type="ECO:0000313" key="4">
    <source>
        <dbReference type="Proteomes" id="UP000063236"/>
    </source>
</evidence>
<gene>
    <name evidence="3" type="ORF">WL88_23720</name>
</gene>
<dbReference type="RefSeq" id="WP_060190420.1">
    <property type="nucleotide sequence ID" value="NZ_LPJS01000052.1"/>
</dbReference>
<feature type="domain" description="DUF6791" evidence="2">
    <location>
        <begin position="10"/>
        <end position="157"/>
    </location>
</feature>
<organism evidence="3 4">
    <name type="scientific">Burkholderia diffusa</name>
    <dbReference type="NCBI Taxonomy" id="488732"/>
    <lineage>
        <taxon>Bacteria</taxon>
        <taxon>Pseudomonadati</taxon>
        <taxon>Pseudomonadota</taxon>
        <taxon>Betaproteobacteria</taxon>
        <taxon>Burkholderiales</taxon>
        <taxon>Burkholderiaceae</taxon>
        <taxon>Burkholderia</taxon>
        <taxon>Burkholderia cepacia complex</taxon>
    </lineage>
</organism>
<dbReference type="NCBIfam" id="NF004802">
    <property type="entry name" value="PRK06153.1-1"/>
    <property type="match status" value="1"/>
</dbReference>
<dbReference type="EMBL" id="LPJV01000054">
    <property type="protein sequence ID" value="KWF47417.1"/>
    <property type="molecule type" value="Genomic_DNA"/>
</dbReference>
<dbReference type="NCBIfam" id="NF004804">
    <property type="entry name" value="PRK06153.1-3"/>
    <property type="match status" value="1"/>
</dbReference>
<dbReference type="InterPro" id="IPR035985">
    <property type="entry name" value="Ubiquitin-activating_enz"/>
</dbReference>
<reference evidence="3 4" key="1">
    <citation type="submission" date="2015-11" db="EMBL/GenBank/DDBJ databases">
        <title>Expanding the genomic diversity of Burkholderia species for the development of highly accurate diagnostics.</title>
        <authorList>
            <person name="Sahl J."/>
            <person name="Keim P."/>
            <person name="Wagner D."/>
        </authorList>
    </citation>
    <scope>NUCLEOTIDE SEQUENCE [LARGE SCALE GENOMIC DNA]</scope>
    <source>
        <strain evidence="3 4">MSMB378WGS</strain>
    </source>
</reference>
<sequence>MSAALFNRNPDLKRLWDAGYQIRVENGNLVMYEVPYLNARGEIKTGKITSTLLLSGDMTQKPEPHTVHFEGEFPCDTNGKPLSNIAAGNQVPADQHAVMAHYLSTKPDERGYTDYYQKMTTYANIISSHASAVDNTVSARKVWHALPDEESIFNYLENASGRAGIEKLTERLSNEKIAIVGVGGTGSYILDQIAKTPVREIRLIDGDEFLQHNAFRAPGAPTIDQLREVPKKVDYFRNIYSNMHRGITAHAVAIDETSVQLLDGITFVFLCMDAGQSKRIIVERLELMGVPFIDVGMGLDLTDGTLGGILRVTLSTPQERRYAQSKISFEERGGENLYRSNIQVADLNALNAALAVIRWKRYLAFYRDLEGELNSLYTVDGNCLANGEADAAP</sequence>